<feature type="transmembrane region" description="Helical" evidence="6">
    <location>
        <begin position="436"/>
        <end position="454"/>
    </location>
</feature>
<feature type="transmembrane region" description="Helical" evidence="6">
    <location>
        <begin position="206"/>
        <end position="224"/>
    </location>
</feature>
<proteinExistence type="predicted"/>
<evidence type="ECO:0000313" key="8">
    <source>
        <dbReference type="EMBL" id="NEW33902.1"/>
    </source>
</evidence>
<dbReference type="PROSITE" id="PS50850">
    <property type="entry name" value="MFS"/>
    <property type="match status" value="1"/>
</dbReference>
<dbReference type="InterPro" id="IPR036259">
    <property type="entry name" value="MFS_trans_sf"/>
</dbReference>
<dbReference type="AlphaFoldDB" id="A0A6P1CPZ9"/>
<reference evidence="8 9" key="1">
    <citation type="submission" date="2020-01" db="EMBL/GenBank/DDBJ databases">
        <title>Genetics and antimicrobial susceptibilities of Nocardia species isolated from the soil; a comparison with species isolated from humans.</title>
        <authorList>
            <person name="Carrasco G."/>
            <person name="Monzon S."/>
            <person name="Sansegundo M."/>
            <person name="Garcia E."/>
            <person name="Garrido N."/>
            <person name="Medina M.J."/>
            <person name="Villalon P."/>
            <person name="Ramirez-Arocha A.C."/>
            <person name="Jimenez P."/>
            <person name="Cuesta I."/>
            <person name="Valdezate S."/>
        </authorList>
    </citation>
    <scope>NUCLEOTIDE SEQUENCE [LARGE SCALE GENOMIC DNA]</scope>
    <source>
        <strain evidence="8 9">CNM20110626</strain>
    </source>
</reference>
<feature type="transmembrane region" description="Helical" evidence="6">
    <location>
        <begin position="402"/>
        <end position="424"/>
    </location>
</feature>
<keyword evidence="5 6" id="KW-0472">Membrane</keyword>
<feature type="domain" description="Major facilitator superfamily (MFS) profile" evidence="7">
    <location>
        <begin position="21"/>
        <end position="461"/>
    </location>
</feature>
<dbReference type="Gene3D" id="1.20.1250.20">
    <property type="entry name" value="MFS general substrate transporter like domains"/>
    <property type="match status" value="2"/>
</dbReference>
<feature type="transmembrane region" description="Helical" evidence="6">
    <location>
        <begin position="109"/>
        <end position="132"/>
    </location>
</feature>
<feature type="transmembrane region" description="Helical" evidence="6">
    <location>
        <begin position="230"/>
        <end position="252"/>
    </location>
</feature>
<feature type="transmembrane region" description="Helical" evidence="6">
    <location>
        <begin position="55"/>
        <end position="74"/>
    </location>
</feature>
<dbReference type="PANTHER" id="PTHR23501:SF154">
    <property type="entry name" value="MULTIDRUG-EFFLUX TRANSPORTER RV1634-RELATED"/>
    <property type="match status" value="1"/>
</dbReference>
<feature type="transmembrane region" description="Helical" evidence="6">
    <location>
        <begin position="359"/>
        <end position="381"/>
    </location>
</feature>
<keyword evidence="4 6" id="KW-1133">Transmembrane helix</keyword>
<dbReference type="SUPFAM" id="SSF103473">
    <property type="entry name" value="MFS general substrate transporter"/>
    <property type="match status" value="1"/>
</dbReference>
<evidence type="ECO:0000256" key="4">
    <source>
        <dbReference type="ARBA" id="ARBA00022989"/>
    </source>
</evidence>
<evidence type="ECO:0000313" key="9">
    <source>
        <dbReference type="Proteomes" id="UP000471166"/>
    </source>
</evidence>
<dbReference type="PANTHER" id="PTHR23501">
    <property type="entry name" value="MAJOR FACILITATOR SUPERFAMILY"/>
    <property type="match status" value="1"/>
</dbReference>
<accession>A0A6P1CPZ9</accession>
<dbReference type="Proteomes" id="UP000471166">
    <property type="component" value="Unassembled WGS sequence"/>
</dbReference>
<comment type="caution">
    <text evidence="8">The sequence shown here is derived from an EMBL/GenBank/DDBJ whole genome shotgun (WGS) entry which is preliminary data.</text>
</comment>
<evidence type="ECO:0000256" key="5">
    <source>
        <dbReference type="ARBA" id="ARBA00023136"/>
    </source>
</evidence>
<feature type="transmembrane region" description="Helical" evidence="6">
    <location>
        <begin position="144"/>
        <end position="168"/>
    </location>
</feature>
<feature type="transmembrane region" description="Helical" evidence="6">
    <location>
        <begin position="174"/>
        <end position="194"/>
    </location>
</feature>
<name>A0A6P1CPZ9_9NOCA</name>
<evidence type="ECO:0000256" key="2">
    <source>
        <dbReference type="ARBA" id="ARBA00022448"/>
    </source>
</evidence>
<dbReference type="InterPro" id="IPR020846">
    <property type="entry name" value="MFS_dom"/>
</dbReference>
<dbReference type="GO" id="GO:0005886">
    <property type="term" value="C:plasma membrane"/>
    <property type="evidence" value="ECO:0007669"/>
    <property type="project" value="UniProtKB-SubCell"/>
</dbReference>
<protein>
    <submittedName>
        <fullName evidence="8">MFS transporter</fullName>
    </submittedName>
</protein>
<feature type="transmembrane region" description="Helical" evidence="6">
    <location>
        <begin position="301"/>
        <end position="323"/>
    </location>
</feature>
<feature type="transmembrane region" description="Helical" evidence="6">
    <location>
        <begin position="22"/>
        <end position="43"/>
    </location>
</feature>
<organism evidence="8 9">
    <name type="scientific">Nocardia cyriacigeorgica</name>
    <dbReference type="NCBI Taxonomy" id="135487"/>
    <lineage>
        <taxon>Bacteria</taxon>
        <taxon>Bacillati</taxon>
        <taxon>Actinomycetota</taxon>
        <taxon>Actinomycetes</taxon>
        <taxon>Mycobacteriales</taxon>
        <taxon>Nocardiaceae</taxon>
        <taxon>Nocardia</taxon>
    </lineage>
</organism>
<keyword evidence="2" id="KW-0813">Transport</keyword>
<keyword evidence="3 6" id="KW-0812">Transmembrane</keyword>
<feature type="transmembrane region" description="Helical" evidence="6">
    <location>
        <begin position="86"/>
        <end position="103"/>
    </location>
</feature>
<dbReference type="InterPro" id="IPR011701">
    <property type="entry name" value="MFS"/>
</dbReference>
<evidence type="ECO:0000256" key="6">
    <source>
        <dbReference type="SAM" id="Phobius"/>
    </source>
</evidence>
<feature type="transmembrane region" description="Helical" evidence="6">
    <location>
        <begin position="273"/>
        <end position="295"/>
    </location>
</feature>
<dbReference type="Pfam" id="PF07690">
    <property type="entry name" value="MFS_1"/>
    <property type="match status" value="1"/>
</dbReference>
<feature type="transmembrane region" description="Helical" evidence="6">
    <location>
        <begin position="335"/>
        <end position="353"/>
    </location>
</feature>
<sequence>MTTNPPTGGWGELLSRKHLASVAILAGGVALYAMNLYFTAALMPSIVDDIGGADYYAWVATGFLMAAVVASMLVSRVLGNRGVRGAYLVGFLTFGAGAAANALSPTMELLLAGRVIQGFGGGLLAGLGYAVIRAALPSHLWARAAGLVSAMWGVGTLVGPTLGGAFAQFGAWRWAYALLMLAAAVLAVLGYRALPPRAAAPPSHSRLPLLSLALLTAAAAVFSISSTVSAGWPTAGCMAAGAVLLGVFLVAEKRGGSSVLPRSTYQRDNSLKWVYLTVAALCAGVMTENFIPLFGQELGDLAPFAAGLLGAALSVGWVVSQLFSVNLGPAAARRAIRTAPVLLTGGLLVYGFAQTDDAAVVLVLLWAAALFVAGVGIGLAFPHLSVAAMASTTDEHEGAKAAAALSTTQLIAYTVTSAVAGTLVNLGGDSVLDSSRLMTFGIAAITVAGTFTAWRATPRGR</sequence>
<evidence type="ECO:0000256" key="1">
    <source>
        <dbReference type="ARBA" id="ARBA00004651"/>
    </source>
</evidence>
<dbReference type="GO" id="GO:0022857">
    <property type="term" value="F:transmembrane transporter activity"/>
    <property type="evidence" value="ECO:0007669"/>
    <property type="project" value="InterPro"/>
</dbReference>
<comment type="subcellular location">
    <subcellularLocation>
        <location evidence="1">Cell membrane</location>
        <topology evidence="1">Multi-pass membrane protein</topology>
    </subcellularLocation>
</comment>
<evidence type="ECO:0000256" key="3">
    <source>
        <dbReference type="ARBA" id="ARBA00022692"/>
    </source>
</evidence>
<dbReference type="PRINTS" id="PR01036">
    <property type="entry name" value="TCRTETB"/>
</dbReference>
<dbReference type="EMBL" id="JAAGVB010000021">
    <property type="protein sequence ID" value="NEW33902.1"/>
    <property type="molecule type" value="Genomic_DNA"/>
</dbReference>
<gene>
    <name evidence="8" type="ORF">GV791_15220</name>
</gene>
<evidence type="ECO:0000259" key="7">
    <source>
        <dbReference type="PROSITE" id="PS50850"/>
    </source>
</evidence>